<name>A0ABQ9FHV2_TEGGR</name>
<keyword evidence="2" id="KW-1133">Transmembrane helix</keyword>
<gene>
    <name evidence="4" type="ORF">KUTeg_004787</name>
</gene>
<protein>
    <recommendedName>
        <fullName evidence="3">Macro domain-containing protein</fullName>
    </recommendedName>
</protein>
<keyword evidence="2" id="KW-0472">Membrane</keyword>
<feature type="domain" description="Macro" evidence="3">
    <location>
        <begin position="45"/>
        <end position="177"/>
    </location>
</feature>
<feature type="region of interest" description="Disordered" evidence="1">
    <location>
        <begin position="1"/>
        <end position="22"/>
    </location>
</feature>
<keyword evidence="2" id="KW-0812">Transmembrane</keyword>
<feature type="transmembrane region" description="Helical" evidence="2">
    <location>
        <begin position="149"/>
        <end position="176"/>
    </location>
</feature>
<comment type="caution">
    <text evidence="4">The sequence shown here is derived from an EMBL/GenBank/DDBJ whole genome shotgun (WGS) entry which is preliminary data.</text>
</comment>
<evidence type="ECO:0000313" key="5">
    <source>
        <dbReference type="Proteomes" id="UP001217089"/>
    </source>
</evidence>
<dbReference type="Pfam" id="PF01661">
    <property type="entry name" value="Macro"/>
    <property type="match status" value="1"/>
</dbReference>
<proteinExistence type="predicted"/>
<dbReference type="InterPro" id="IPR043472">
    <property type="entry name" value="Macro_dom-like"/>
</dbReference>
<keyword evidence="5" id="KW-1185">Reference proteome</keyword>
<dbReference type="EMBL" id="JARBDR010000246">
    <property type="protein sequence ID" value="KAJ8316883.1"/>
    <property type="molecule type" value="Genomic_DNA"/>
</dbReference>
<sequence length="177" mass="20172">MEIPAENDMPAKRSDRKKFLPPVPVSHQQTKTLYPYHVMEKNEKYDVHLFHISKSLTVKIHTGDIIKANTSAIVSTEDNKFSGEGEIAKGILKTAGSAYGQEHKELQKIMHNELEIEETNAGDLHFIKVYHVVIPTPKQKMNKTEEERYFNIVSSAVQSVLVMLVFLNIFSSFFVIL</sequence>
<dbReference type="PROSITE" id="PS51154">
    <property type="entry name" value="MACRO"/>
    <property type="match status" value="1"/>
</dbReference>
<dbReference type="InterPro" id="IPR002589">
    <property type="entry name" value="Macro_dom"/>
</dbReference>
<dbReference type="Proteomes" id="UP001217089">
    <property type="component" value="Unassembled WGS sequence"/>
</dbReference>
<reference evidence="4 5" key="1">
    <citation type="submission" date="2022-12" db="EMBL/GenBank/DDBJ databases">
        <title>Chromosome-level genome of Tegillarca granosa.</title>
        <authorList>
            <person name="Kim J."/>
        </authorList>
    </citation>
    <scope>NUCLEOTIDE SEQUENCE [LARGE SCALE GENOMIC DNA]</scope>
    <source>
        <strain evidence="4">Teg-2019</strain>
        <tissue evidence="4">Adductor muscle</tissue>
    </source>
</reference>
<evidence type="ECO:0000256" key="1">
    <source>
        <dbReference type="SAM" id="MobiDB-lite"/>
    </source>
</evidence>
<organism evidence="4 5">
    <name type="scientific">Tegillarca granosa</name>
    <name type="common">Malaysian cockle</name>
    <name type="synonym">Anadara granosa</name>
    <dbReference type="NCBI Taxonomy" id="220873"/>
    <lineage>
        <taxon>Eukaryota</taxon>
        <taxon>Metazoa</taxon>
        <taxon>Spiralia</taxon>
        <taxon>Lophotrochozoa</taxon>
        <taxon>Mollusca</taxon>
        <taxon>Bivalvia</taxon>
        <taxon>Autobranchia</taxon>
        <taxon>Pteriomorphia</taxon>
        <taxon>Arcoida</taxon>
        <taxon>Arcoidea</taxon>
        <taxon>Arcidae</taxon>
        <taxon>Tegillarca</taxon>
    </lineage>
</organism>
<accession>A0ABQ9FHV2</accession>
<evidence type="ECO:0000256" key="2">
    <source>
        <dbReference type="SAM" id="Phobius"/>
    </source>
</evidence>
<dbReference type="Gene3D" id="3.40.220.10">
    <property type="entry name" value="Leucine Aminopeptidase, subunit E, domain 1"/>
    <property type="match status" value="1"/>
</dbReference>
<dbReference type="SUPFAM" id="SSF52949">
    <property type="entry name" value="Macro domain-like"/>
    <property type="match status" value="1"/>
</dbReference>
<evidence type="ECO:0000313" key="4">
    <source>
        <dbReference type="EMBL" id="KAJ8316883.1"/>
    </source>
</evidence>
<evidence type="ECO:0000259" key="3">
    <source>
        <dbReference type="PROSITE" id="PS51154"/>
    </source>
</evidence>